<gene>
    <name evidence="2" type="ORF">E1263_33995</name>
</gene>
<comment type="caution">
    <text evidence="2">The sequence shown here is derived from an EMBL/GenBank/DDBJ whole genome shotgun (WGS) entry which is preliminary data.</text>
</comment>
<evidence type="ECO:0000313" key="3">
    <source>
        <dbReference type="Proteomes" id="UP000295124"/>
    </source>
</evidence>
<keyword evidence="1" id="KW-0812">Transmembrane</keyword>
<feature type="transmembrane region" description="Helical" evidence="1">
    <location>
        <begin position="65"/>
        <end position="86"/>
    </location>
</feature>
<dbReference type="NCBIfam" id="NF033634">
    <property type="entry name" value="SLATT_1"/>
    <property type="match status" value="1"/>
</dbReference>
<dbReference type="RefSeq" id="WP_132174967.1">
    <property type="nucleotide sequence ID" value="NZ_SMKX01000146.1"/>
</dbReference>
<dbReference type="InterPro" id="IPR025325">
    <property type="entry name" value="DUF4231"/>
</dbReference>
<evidence type="ECO:0000313" key="2">
    <source>
        <dbReference type="EMBL" id="TDD47805.1"/>
    </source>
</evidence>
<dbReference type="OrthoDB" id="3824428at2"/>
<dbReference type="EMBL" id="SMKX01000146">
    <property type="protein sequence ID" value="TDD47805.1"/>
    <property type="molecule type" value="Genomic_DNA"/>
</dbReference>
<dbReference type="AlphaFoldDB" id="A0A4R4YRC8"/>
<feature type="transmembrane region" description="Helical" evidence="1">
    <location>
        <begin position="38"/>
        <end position="59"/>
    </location>
</feature>
<evidence type="ECO:0000256" key="1">
    <source>
        <dbReference type="SAM" id="Phobius"/>
    </source>
</evidence>
<protein>
    <submittedName>
        <fullName evidence="2">DUF4231 domain-containing protein</fullName>
    </submittedName>
</protein>
<keyword evidence="1" id="KW-1133">Transmembrane helix</keyword>
<keyword evidence="1" id="KW-0472">Membrane</keyword>
<sequence length="148" mass="16446">MTTHKSHDFPELGGAAPAEVLITLRFQWYFRHATRARIMYRSLGSVQVVAAVLIAISVAVDAPRWLAPVLGGVIALSEGLRTLFGFKDTYPTWTRTAQQLRNEAWLYAAKAGRYAEASDPVQLLAERVVAICEEETSDWEAALRARTV</sequence>
<proteinExistence type="predicted"/>
<reference evidence="2 3" key="1">
    <citation type="submission" date="2019-03" db="EMBL/GenBank/DDBJ databases">
        <title>Draft genome sequences of novel Actinobacteria.</title>
        <authorList>
            <person name="Sahin N."/>
            <person name="Ay H."/>
            <person name="Saygin H."/>
        </authorList>
    </citation>
    <scope>NUCLEOTIDE SEQUENCE [LARGE SCALE GENOMIC DNA]</scope>
    <source>
        <strain evidence="2 3">JCM 13523</strain>
    </source>
</reference>
<dbReference type="Pfam" id="PF14015">
    <property type="entry name" value="DUF4231"/>
    <property type="match status" value="1"/>
</dbReference>
<name>A0A4R4YRC8_9ACTN</name>
<organism evidence="2 3">
    <name type="scientific">Kribbella antibiotica</name>
    <dbReference type="NCBI Taxonomy" id="190195"/>
    <lineage>
        <taxon>Bacteria</taxon>
        <taxon>Bacillati</taxon>
        <taxon>Actinomycetota</taxon>
        <taxon>Actinomycetes</taxon>
        <taxon>Propionibacteriales</taxon>
        <taxon>Kribbellaceae</taxon>
        <taxon>Kribbella</taxon>
    </lineage>
</organism>
<dbReference type="Proteomes" id="UP000295124">
    <property type="component" value="Unassembled WGS sequence"/>
</dbReference>
<keyword evidence="3" id="KW-1185">Reference proteome</keyword>
<accession>A0A4R4YRC8</accession>